<organism evidence="3">
    <name type="scientific">Cladocopium goreaui</name>
    <dbReference type="NCBI Taxonomy" id="2562237"/>
    <lineage>
        <taxon>Eukaryota</taxon>
        <taxon>Sar</taxon>
        <taxon>Alveolata</taxon>
        <taxon>Dinophyceae</taxon>
        <taxon>Suessiales</taxon>
        <taxon>Symbiodiniaceae</taxon>
        <taxon>Cladocopium</taxon>
    </lineage>
</organism>
<evidence type="ECO:0000313" key="4">
    <source>
        <dbReference type="EMBL" id="CAL1147581.1"/>
    </source>
</evidence>
<reference evidence="3" key="1">
    <citation type="submission" date="2022-10" db="EMBL/GenBank/DDBJ databases">
        <authorList>
            <person name="Chen Y."/>
            <person name="Dougan E. K."/>
            <person name="Chan C."/>
            <person name="Rhodes N."/>
            <person name="Thang M."/>
        </authorList>
    </citation>
    <scope>NUCLEOTIDE SEQUENCE</scope>
</reference>
<evidence type="ECO:0000256" key="2">
    <source>
        <dbReference type="ARBA" id="ARBA00022679"/>
    </source>
</evidence>
<evidence type="ECO:0000313" key="3">
    <source>
        <dbReference type="EMBL" id="CAI3994206.1"/>
    </source>
</evidence>
<evidence type="ECO:0000256" key="1">
    <source>
        <dbReference type="ARBA" id="ARBA00022603"/>
    </source>
</evidence>
<evidence type="ECO:0000313" key="5">
    <source>
        <dbReference type="Proteomes" id="UP001152797"/>
    </source>
</evidence>
<gene>
    <name evidence="3" type="ORF">C1SCF055_LOCUS20874</name>
</gene>
<comment type="caution">
    <text evidence="3">The sequence shown here is derived from an EMBL/GenBank/DDBJ whole genome shotgun (WGS) entry which is preliminary data.</text>
</comment>
<protein>
    <submittedName>
        <fullName evidence="3">Uncharacterized protein</fullName>
    </submittedName>
</protein>
<dbReference type="GO" id="GO:0008168">
    <property type="term" value="F:methyltransferase activity"/>
    <property type="evidence" value="ECO:0007669"/>
    <property type="project" value="UniProtKB-KW"/>
</dbReference>
<dbReference type="EMBL" id="CAMXCT020001924">
    <property type="protein sequence ID" value="CAL1147581.1"/>
    <property type="molecule type" value="Genomic_DNA"/>
</dbReference>
<dbReference type="Gene3D" id="3.40.50.150">
    <property type="entry name" value="Vaccinia Virus protein VP39"/>
    <property type="match status" value="1"/>
</dbReference>
<keyword evidence="5" id="KW-1185">Reference proteome</keyword>
<dbReference type="InterPro" id="IPR029063">
    <property type="entry name" value="SAM-dependent_MTases_sf"/>
</dbReference>
<dbReference type="SUPFAM" id="SSF53335">
    <property type="entry name" value="S-adenosyl-L-methionine-dependent methyltransferases"/>
    <property type="match status" value="1"/>
</dbReference>
<accession>A0A9P1FZS6</accession>
<dbReference type="Pfam" id="PF00145">
    <property type="entry name" value="DNA_methylase"/>
    <property type="match status" value="1"/>
</dbReference>
<proteinExistence type="predicted"/>
<sequence length="296" mass="33149">MQLEVTLNELLVLAEGLVMWCGSVCKDWSPMSSQSGFSGKWMPLFGVMIGLVRLLKPRCFFHENSSKFDSSVFQELLKDLGFQLHHEILDPRDFGMPVRRPRAWDCILRKDVGLIKELYELQNFKSPVVLDAGAFALASDEEVAAVKRRMAMTAMQGISEPFSNLLPPGAMSNLTKYRALAADLLGRHLEVACNLDQNPECMPHWGRQMPVVLASTTNMWLLKQNRPLTAKELLASQGVPIYERLWRLAGFTAPPVNVSAVKESAVRRMAGNSFNQAVAISFLMFIMANLRPVEPP</sequence>
<dbReference type="InterPro" id="IPR001525">
    <property type="entry name" value="C5_MeTfrase"/>
</dbReference>
<name>A0A9P1FZS6_9DINO</name>
<keyword evidence="1" id="KW-0489">Methyltransferase</keyword>
<reference evidence="4" key="2">
    <citation type="submission" date="2024-04" db="EMBL/GenBank/DDBJ databases">
        <authorList>
            <person name="Chen Y."/>
            <person name="Shah S."/>
            <person name="Dougan E. K."/>
            <person name="Thang M."/>
            <person name="Chan C."/>
        </authorList>
    </citation>
    <scope>NUCLEOTIDE SEQUENCE [LARGE SCALE GENOMIC DNA]</scope>
</reference>
<dbReference type="Proteomes" id="UP001152797">
    <property type="component" value="Unassembled WGS sequence"/>
</dbReference>
<dbReference type="GO" id="GO:0032259">
    <property type="term" value="P:methylation"/>
    <property type="evidence" value="ECO:0007669"/>
    <property type="project" value="UniProtKB-KW"/>
</dbReference>
<keyword evidence="2" id="KW-0808">Transferase</keyword>
<dbReference type="EMBL" id="CAMXCT010001924">
    <property type="protein sequence ID" value="CAI3994206.1"/>
    <property type="molecule type" value="Genomic_DNA"/>
</dbReference>
<dbReference type="EMBL" id="CAMXCT030001924">
    <property type="protein sequence ID" value="CAL4781518.1"/>
    <property type="molecule type" value="Genomic_DNA"/>
</dbReference>
<dbReference type="AlphaFoldDB" id="A0A9P1FZS6"/>